<comment type="caution">
    <text evidence="1">The sequence shown here is derived from an EMBL/GenBank/DDBJ whole genome shotgun (WGS) entry which is preliminary data.</text>
</comment>
<accession>A0ABD5EC89</accession>
<sequence length="54" mass="5885">MAAPTPHPIDPPGDCRTCAELSREEREAVARGDHSRATDCRVLIARHPHEGAAR</sequence>
<proteinExistence type="predicted"/>
<evidence type="ECO:0000313" key="1">
    <source>
        <dbReference type="EMBL" id="MDT0418258.1"/>
    </source>
</evidence>
<dbReference type="Proteomes" id="UP001183607">
    <property type="component" value="Unassembled WGS sequence"/>
</dbReference>
<gene>
    <name evidence="1" type="ORF">RM574_22485</name>
</gene>
<dbReference type="AlphaFoldDB" id="A0ABD5EC89"/>
<protein>
    <submittedName>
        <fullName evidence="1">Uncharacterized protein</fullName>
    </submittedName>
</protein>
<reference evidence="2" key="1">
    <citation type="submission" date="2023-07" db="EMBL/GenBank/DDBJ databases">
        <title>30 novel species of actinomycetes from the DSMZ collection.</title>
        <authorList>
            <person name="Nouioui I."/>
        </authorList>
    </citation>
    <scope>NUCLEOTIDE SEQUENCE [LARGE SCALE GENOMIC DNA]</scope>
    <source>
        <strain evidence="2">DSM 41982</strain>
    </source>
</reference>
<name>A0ABD5EC89_9ACTN</name>
<organism evidence="1 2">
    <name type="scientific">Streptomyces evansiae</name>
    <dbReference type="NCBI Taxonomy" id="3075535"/>
    <lineage>
        <taxon>Bacteria</taxon>
        <taxon>Bacillati</taxon>
        <taxon>Actinomycetota</taxon>
        <taxon>Actinomycetes</taxon>
        <taxon>Kitasatosporales</taxon>
        <taxon>Streptomycetaceae</taxon>
        <taxon>Streptomyces</taxon>
    </lineage>
</organism>
<evidence type="ECO:0000313" key="2">
    <source>
        <dbReference type="Proteomes" id="UP001183607"/>
    </source>
</evidence>
<dbReference type="EMBL" id="JAVRER010000041">
    <property type="protein sequence ID" value="MDT0418258.1"/>
    <property type="molecule type" value="Genomic_DNA"/>
</dbReference>
<dbReference type="RefSeq" id="WP_175417575.1">
    <property type="nucleotide sequence ID" value="NZ_JAVRER010000041.1"/>
</dbReference>